<feature type="compositionally biased region" description="Polar residues" evidence="1">
    <location>
        <begin position="107"/>
        <end position="118"/>
    </location>
</feature>
<feature type="compositionally biased region" description="Polar residues" evidence="1">
    <location>
        <begin position="132"/>
        <end position="163"/>
    </location>
</feature>
<dbReference type="PANTHER" id="PTHR46445:SF3">
    <property type="entry name" value="RNA POLYMERASE II DEGRADATION FACTOR-LIKE PROTEIN (DUF1296)-RELATED"/>
    <property type="match status" value="1"/>
</dbReference>
<name>A0AAQ3QR95_9LILI</name>
<feature type="region of interest" description="Disordered" evidence="1">
    <location>
        <begin position="498"/>
        <end position="517"/>
    </location>
</feature>
<feature type="compositionally biased region" description="Polar residues" evidence="1">
    <location>
        <begin position="845"/>
        <end position="854"/>
    </location>
</feature>
<feature type="compositionally biased region" description="Polar residues" evidence="1">
    <location>
        <begin position="631"/>
        <end position="647"/>
    </location>
</feature>
<feature type="region of interest" description="Disordered" evidence="1">
    <location>
        <begin position="625"/>
        <end position="647"/>
    </location>
</feature>
<dbReference type="PANTHER" id="PTHR46445">
    <property type="entry name" value="RNA POLYMERASE II DEGRADATION FACTOR-LIKE PROTEIN (DUF1296)"/>
    <property type="match status" value="1"/>
</dbReference>
<organism evidence="3 4">
    <name type="scientific">Canna indica</name>
    <name type="common">Indian-shot</name>
    <dbReference type="NCBI Taxonomy" id="4628"/>
    <lineage>
        <taxon>Eukaryota</taxon>
        <taxon>Viridiplantae</taxon>
        <taxon>Streptophyta</taxon>
        <taxon>Embryophyta</taxon>
        <taxon>Tracheophyta</taxon>
        <taxon>Spermatophyta</taxon>
        <taxon>Magnoliopsida</taxon>
        <taxon>Liliopsida</taxon>
        <taxon>Zingiberales</taxon>
        <taxon>Cannaceae</taxon>
        <taxon>Canna</taxon>
    </lineage>
</organism>
<proteinExistence type="predicted"/>
<dbReference type="AlphaFoldDB" id="A0AAQ3QR95"/>
<evidence type="ECO:0000259" key="2">
    <source>
        <dbReference type="Pfam" id="PF06972"/>
    </source>
</evidence>
<feature type="compositionally biased region" description="Basic and acidic residues" evidence="1">
    <location>
        <begin position="71"/>
        <end position="88"/>
    </location>
</feature>
<sequence>MSGGAGAGTRGNGPAAAAVSVPAGSRKLVQSLKEIVNCSEAEIYAMLRECNMDPNEAVHRLLSQDIFHEVKSKRDKKKETREPPESRARTVSSSSSRARGGTERVTRSTYSQSTSIEHGTSKGKVTHKKENGTSTLPASSFLEPSTFSSNPPQRPTVPSNSTSMENAIQAATIADVNSIPVQSSSGFQSSWLGRPGHMSMADIVKRGRPQVKSASIPPMASERSYTLQNAATSNLPHHDVKQPTTDVLIEESDEIPESFKELSRVSEISQDLGIADSQHISQDGWSLDEQPMESRSTTPETSGVPAVYTNKPELVVDRSNLNIDSHLEEIQLSEDSLNVTTLPAESRSTSVADRQKLVDTSLDAVHSNEDLVKSMNPHQSERVELDHHEAGDARMEVSSAAADLRQLSLNEETNTRHIEANPAVIIPDHLRVTNADCAHLSFGSFVSGTFSGSFPSEPLKNNLEVAPVVDDASTVNDSDLRNQENYSDEQLRPTLTEHVATRPGTGSENLDMPSASQAEVVRNDSLDAAHGLQYNLPSVSSYTFSSTTQPTATTYAYPQGNTQMQNLSTFSSLMQANALQSSLLAASIPSLRDFDLPLSPLLTTQSLPTSFSTLSSASGPSISMPEALNQGAFSNPQSAPQSLPSTTMLTSPALAQHLPVHHYSQPALPLSHFANMISYPFLPQSYTYLPSFPNSAFHQAPATVPGAGMKYSQPQYKSSVPVASLPQASAIASAYGGFGSSANIPGTLNHSTASVNTTIGLDEALSLQYKDGNYMSLQQSENPAMWIHSAGARTMSALPPNTFYNYQGQSQLGGLRQSQQSSAFGALGYPSLYHSHTGPSREHQQNPSEGNLNGSQSMQSQQSNQIWQHGY</sequence>
<dbReference type="InterPro" id="IPR009719">
    <property type="entry name" value="GIP1_N"/>
</dbReference>
<gene>
    <name evidence="3" type="ORF">Cni_G29429</name>
</gene>
<dbReference type="EMBL" id="CP136898">
    <property type="protein sequence ID" value="WOL20624.1"/>
    <property type="molecule type" value="Genomic_DNA"/>
</dbReference>
<evidence type="ECO:0000313" key="3">
    <source>
        <dbReference type="EMBL" id="WOL20624.1"/>
    </source>
</evidence>
<dbReference type="Pfam" id="PF06972">
    <property type="entry name" value="GIP1_N"/>
    <property type="match status" value="1"/>
</dbReference>
<dbReference type="InterPro" id="IPR009060">
    <property type="entry name" value="UBA-like_sf"/>
</dbReference>
<feature type="compositionally biased region" description="Low complexity" evidence="1">
    <location>
        <begin position="89"/>
        <end position="99"/>
    </location>
</feature>
<keyword evidence="4" id="KW-1185">Reference proteome</keyword>
<protein>
    <recommendedName>
        <fullName evidence="2">GBF-interacting protein 1 N-terminal domain-containing protein</fullName>
    </recommendedName>
</protein>
<dbReference type="Proteomes" id="UP001327560">
    <property type="component" value="Chromosome 9"/>
</dbReference>
<feature type="compositionally biased region" description="Low complexity" evidence="1">
    <location>
        <begin position="855"/>
        <end position="871"/>
    </location>
</feature>
<feature type="region of interest" description="Disordered" evidence="1">
    <location>
        <begin position="831"/>
        <end position="871"/>
    </location>
</feature>
<evidence type="ECO:0000256" key="1">
    <source>
        <dbReference type="SAM" id="MobiDB-lite"/>
    </source>
</evidence>
<reference evidence="3 4" key="1">
    <citation type="submission" date="2023-10" db="EMBL/GenBank/DDBJ databases">
        <title>Chromosome-scale genome assembly provides insights into flower coloration mechanisms of Canna indica.</title>
        <authorList>
            <person name="Li C."/>
        </authorList>
    </citation>
    <scope>NUCLEOTIDE SEQUENCE [LARGE SCALE GENOMIC DNA]</scope>
    <source>
        <tissue evidence="3">Flower</tissue>
    </source>
</reference>
<dbReference type="SUPFAM" id="SSF46934">
    <property type="entry name" value="UBA-like"/>
    <property type="match status" value="1"/>
</dbReference>
<evidence type="ECO:0000313" key="4">
    <source>
        <dbReference type="Proteomes" id="UP001327560"/>
    </source>
</evidence>
<accession>A0AAQ3QR95</accession>
<feature type="region of interest" description="Disordered" evidence="1">
    <location>
        <begin position="71"/>
        <end position="163"/>
    </location>
</feature>
<feature type="domain" description="GBF-interacting protein 1 N-terminal" evidence="2">
    <location>
        <begin position="21"/>
        <end position="79"/>
    </location>
</feature>